<comment type="caution">
    <text evidence="1">The sequence shown here is derived from an EMBL/GenBank/DDBJ whole genome shotgun (WGS) entry which is preliminary data.</text>
</comment>
<accession>A0ABS5KJK6</accession>
<gene>
    <name evidence="1" type="ORF">KGQ19_04945</name>
</gene>
<proteinExistence type="predicted"/>
<keyword evidence="2" id="KW-1185">Reference proteome</keyword>
<organism evidence="1 2">
    <name type="scientific">Catenulispora pinistramenti</name>
    <dbReference type="NCBI Taxonomy" id="2705254"/>
    <lineage>
        <taxon>Bacteria</taxon>
        <taxon>Bacillati</taxon>
        <taxon>Actinomycetota</taxon>
        <taxon>Actinomycetes</taxon>
        <taxon>Catenulisporales</taxon>
        <taxon>Catenulisporaceae</taxon>
        <taxon>Catenulispora</taxon>
    </lineage>
</organism>
<evidence type="ECO:0000313" key="1">
    <source>
        <dbReference type="EMBL" id="MBS2546210.1"/>
    </source>
</evidence>
<protein>
    <submittedName>
        <fullName evidence="1">Uncharacterized protein</fullName>
    </submittedName>
</protein>
<dbReference type="EMBL" id="JAAFYZ010000010">
    <property type="protein sequence ID" value="MBS2546210.1"/>
    <property type="molecule type" value="Genomic_DNA"/>
</dbReference>
<sequence>MSRHMLPSPDGAEPGTETLVGWDTQMLTYYLTIEPSDDSLAEPVYLGREHEECSSLVYFLLALTRHKLHVPDGLVAELYFDRELGRANTETDWRGGDPIQIA</sequence>
<name>A0ABS5KJK6_9ACTN</name>
<dbReference type="RefSeq" id="WP_212007860.1">
    <property type="nucleotide sequence ID" value="NZ_JAAFYZ010000010.1"/>
</dbReference>
<dbReference type="Proteomes" id="UP000730482">
    <property type="component" value="Unassembled WGS sequence"/>
</dbReference>
<evidence type="ECO:0000313" key="2">
    <source>
        <dbReference type="Proteomes" id="UP000730482"/>
    </source>
</evidence>
<reference evidence="1 2" key="1">
    <citation type="submission" date="2020-02" db="EMBL/GenBank/DDBJ databases">
        <title>Acidophilic actinobacteria isolated from forest soil.</title>
        <authorList>
            <person name="Golinska P."/>
        </authorList>
    </citation>
    <scope>NUCLEOTIDE SEQUENCE [LARGE SCALE GENOMIC DNA]</scope>
    <source>
        <strain evidence="1 2">NL8</strain>
    </source>
</reference>